<organism evidence="1 2">
    <name type="scientific">Poecilia reticulata</name>
    <name type="common">Guppy</name>
    <name type="synonym">Acanthophacelus reticulatus</name>
    <dbReference type="NCBI Taxonomy" id="8081"/>
    <lineage>
        <taxon>Eukaryota</taxon>
        <taxon>Metazoa</taxon>
        <taxon>Chordata</taxon>
        <taxon>Craniata</taxon>
        <taxon>Vertebrata</taxon>
        <taxon>Euteleostomi</taxon>
        <taxon>Actinopterygii</taxon>
        <taxon>Neopterygii</taxon>
        <taxon>Teleostei</taxon>
        <taxon>Neoteleostei</taxon>
        <taxon>Acanthomorphata</taxon>
        <taxon>Ovalentaria</taxon>
        <taxon>Atherinomorphae</taxon>
        <taxon>Cyprinodontiformes</taxon>
        <taxon>Poeciliidae</taxon>
        <taxon>Poeciliinae</taxon>
        <taxon>Poecilia</taxon>
    </lineage>
</organism>
<reference evidence="2" key="1">
    <citation type="submission" date="2013-11" db="EMBL/GenBank/DDBJ databases">
        <title>The genomic landscape of the Guanapo guppy.</title>
        <authorList>
            <person name="Kuenstner A."/>
            <person name="Dreyer C."/>
        </authorList>
    </citation>
    <scope>NUCLEOTIDE SEQUENCE</scope>
    <source>
        <strain evidence="2">Guanapo</strain>
    </source>
</reference>
<keyword evidence="2" id="KW-1185">Reference proteome</keyword>
<evidence type="ECO:0000313" key="1">
    <source>
        <dbReference type="Ensembl" id="ENSPREP00000030420.1"/>
    </source>
</evidence>
<dbReference type="AlphaFoldDB" id="A0A3P9Q8L1"/>
<evidence type="ECO:0000313" key="2">
    <source>
        <dbReference type="Proteomes" id="UP000242638"/>
    </source>
</evidence>
<sequence>MLRKSKETRQEDFAAKASCSSVHTIICKCGHDGNVQPSCRSGSRWVLCPTDERVLVQNVQLDPRTKSKDLVQMLEKCHTEKARLQFANNSGNKIFIFGAMSCSVNKLKQNCLVIMAAITCERA</sequence>
<reference evidence="1" key="2">
    <citation type="submission" date="2025-08" db="UniProtKB">
        <authorList>
            <consortium name="Ensembl"/>
        </authorList>
    </citation>
    <scope>IDENTIFICATION</scope>
    <source>
        <strain evidence="1">Guanapo</strain>
    </source>
</reference>
<name>A0A3P9Q8L1_POERE</name>
<dbReference type="Ensembl" id="ENSPRET00000030764.1">
    <property type="protein sequence ID" value="ENSPREP00000030420.1"/>
    <property type="gene ID" value="ENSPREG00000020598.1"/>
</dbReference>
<accession>A0A3P9Q8L1</accession>
<protein>
    <submittedName>
        <fullName evidence="1">Uncharacterized protein</fullName>
    </submittedName>
</protein>
<reference evidence="1" key="3">
    <citation type="submission" date="2025-09" db="UniProtKB">
        <authorList>
            <consortium name="Ensembl"/>
        </authorList>
    </citation>
    <scope>IDENTIFICATION</scope>
    <source>
        <strain evidence="1">Guanapo</strain>
    </source>
</reference>
<dbReference type="Proteomes" id="UP000242638">
    <property type="component" value="Unassembled WGS sequence"/>
</dbReference>
<dbReference type="GeneTree" id="ENSGT01150000288768"/>
<proteinExistence type="predicted"/>